<feature type="domain" description="N-acetyltransferase" evidence="3">
    <location>
        <begin position="7"/>
        <end position="169"/>
    </location>
</feature>
<protein>
    <submittedName>
        <fullName evidence="4">GNAT family N-acetyltransferase</fullName>
    </submittedName>
</protein>
<dbReference type="InterPro" id="IPR016181">
    <property type="entry name" value="Acyl_CoA_acyltransferase"/>
</dbReference>
<sequence>MSAIESITIRDVINEDREQVLKVLLAAYGQYEQVLPADKWELYRQSIIASFDQEGPEARIVAEADNTIVGSVQLFVSSAAAYGAPELGITGPIIRYLAVSPDQRGRGVATALIRESIKRSLRLGAEWLNLHTSDMMASAVSLYERLGFERAYDTDVQNGEILVKGYRINLKSDQTLQI</sequence>
<dbReference type="CDD" id="cd04301">
    <property type="entry name" value="NAT_SF"/>
    <property type="match status" value="1"/>
</dbReference>
<evidence type="ECO:0000256" key="1">
    <source>
        <dbReference type="ARBA" id="ARBA00022679"/>
    </source>
</evidence>
<accession>A0A3S9AAQ9</accession>
<dbReference type="AlphaFoldDB" id="A0A3S9AAQ9"/>
<name>A0A3S9AAQ9_9BACL</name>
<dbReference type="InterPro" id="IPR050832">
    <property type="entry name" value="Bact_Acetyltransf"/>
</dbReference>
<dbReference type="SUPFAM" id="SSF55729">
    <property type="entry name" value="Acyl-CoA N-acyltransferases (Nat)"/>
    <property type="match status" value="1"/>
</dbReference>
<keyword evidence="5" id="KW-1185">Reference proteome</keyword>
<dbReference type="PANTHER" id="PTHR43877">
    <property type="entry name" value="AMINOALKYLPHOSPHONATE N-ACETYLTRANSFERASE-RELATED-RELATED"/>
    <property type="match status" value="1"/>
</dbReference>
<dbReference type="Gene3D" id="3.40.630.30">
    <property type="match status" value="1"/>
</dbReference>
<dbReference type="OrthoDB" id="9803233at2"/>
<dbReference type="RefSeq" id="WP_126018844.1">
    <property type="nucleotide sequence ID" value="NZ_CP034437.1"/>
</dbReference>
<dbReference type="GO" id="GO:0016747">
    <property type="term" value="F:acyltransferase activity, transferring groups other than amino-acyl groups"/>
    <property type="evidence" value="ECO:0007669"/>
    <property type="project" value="InterPro"/>
</dbReference>
<evidence type="ECO:0000313" key="4">
    <source>
        <dbReference type="EMBL" id="AZN42815.1"/>
    </source>
</evidence>
<dbReference type="EMBL" id="CP034437">
    <property type="protein sequence ID" value="AZN42815.1"/>
    <property type="molecule type" value="Genomic_DNA"/>
</dbReference>
<dbReference type="Proteomes" id="UP000272528">
    <property type="component" value="Chromosome"/>
</dbReference>
<evidence type="ECO:0000256" key="2">
    <source>
        <dbReference type="ARBA" id="ARBA00023315"/>
    </source>
</evidence>
<keyword evidence="2" id="KW-0012">Acyltransferase</keyword>
<keyword evidence="1 4" id="KW-0808">Transferase</keyword>
<dbReference type="InterPro" id="IPR000182">
    <property type="entry name" value="GNAT_dom"/>
</dbReference>
<dbReference type="Pfam" id="PF13508">
    <property type="entry name" value="Acetyltransf_7"/>
    <property type="match status" value="1"/>
</dbReference>
<proteinExistence type="predicted"/>
<reference evidence="5" key="1">
    <citation type="submission" date="2018-12" db="EMBL/GenBank/DDBJ databases">
        <title>Genome sequence of Peanibacillus sp.</title>
        <authorList>
            <person name="Subramani G."/>
            <person name="Srinivasan S."/>
            <person name="Kim M.K."/>
        </authorList>
    </citation>
    <scope>NUCLEOTIDE SEQUENCE [LARGE SCALE GENOMIC DNA]</scope>
    <source>
        <strain evidence="5">18JY67-1</strain>
    </source>
</reference>
<organism evidence="4 5">
    <name type="scientific">Paenibacillus albus</name>
    <dbReference type="NCBI Taxonomy" id="2495582"/>
    <lineage>
        <taxon>Bacteria</taxon>
        <taxon>Bacillati</taxon>
        <taxon>Bacillota</taxon>
        <taxon>Bacilli</taxon>
        <taxon>Bacillales</taxon>
        <taxon>Paenibacillaceae</taxon>
        <taxon>Paenibacillus</taxon>
    </lineage>
</organism>
<evidence type="ECO:0000313" key="5">
    <source>
        <dbReference type="Proteomes" id="UP000272528"/>
    </source>
</evidence>
<dbReference type="PROSITE" id="PS51186">
    <property type="entry name" value="GNAT"/>
    <property type="match status" value="1"/>
</dbReference>
<evidence type="ECO:0000259" key="3">
    <source>
        <dbReference type="PROSITE" id="PS51186"/>
    </source>
</evidence>
<gene>
    <name evidence="4" type="ORF">EJC50_26320</name>
</gene>
<dbReference type="KEGG" id="palb:EJC50_26320"/>